<dbReference type="Gene3D" id="3.30.70.590">
    <property type="entry name" value="Poly(A) polymerase predicted RNA binding domain"/>
    <property type="match status" value="1"/>
</dbReference>
<evidence type="ECO:0000259" key="11">
    <source>
        <dbReference type="Pfam" id="PF01909"/>
    </source>
</evidence>
<evidence type="ECO:0000256" key="1">
    <source>
        <dbReference type="ARBA" id="ARBA00022679"/>
    </source>
</evidence>
<comment type="caution">
    <text evidence="14">The sequence shown here is derived from an EMBL/GenBank/DDBJ whole genome shotgun (WGS) entry which is preliminary data.</text>
</comment>
<evidence type="ECO:0000256" key="8">
    <source>
        <dbReference type="ARBA" id="ARBA00022842"/>
    </source>
</evidence>
<dbReference type="GO" id="GO:0160016">
    <property type="term" value="F:CCACCA tRNA nucleotidyltransferase activity"/>
    <property type="evidence" value="ECO:0007669"/>
    <property type="project" value="RHEA"/>
</dbReference>
<evidence type="ECO:0000259" key="13">
    <source>
        <dbReference type="Pfam" id="PF21133"/>
    </source>
</evidence>
<dbReference type="GO" id="GO:0042245">
    <property type="term" value="P:RNA repair"/>
    <property type="evidence" value="ECO:0007669"/>
    <property type="project" value="UniProtKB-KW"/>
</dbReference>
<feature type="binding site" evidence="10">
    <location>
        <position position="58"/>
    </location>
    <ligand>
        <name>Mg(2+)</name>
        <dbReference type="ChEBI" id="CHEBI:18420"/>
    </ligand>
</feature>
<evidence type="ECO:0000313" key="15">
    <source>
        <dbReference type="Proteomes" id="UP000245638"/>
    </source>
</evidence>
<dbReference type="GO" id="GO:0001680">
    <property type="term" value="P:tRNA 3'-terminal CCA addition"/>
    <property type="evidence" value="ECO:0007669"/>
    <property type="project" value="UniProtKB-UniRule"/>
</dbReference>
<dbReference type="Gene3D" id="3.30.460.10">
    <property type="entry name" value="Beta Polymerase, domain 2"/>
    <property type="match status" value="1"/>
</dbReference>
<feature type="binding site" evidence="10">
    <location>
        <position position="47"/>
    </location>
    <ligand>
        <name>CTP</name>
        <dbReference type="ChEBI" id="CHEBI:37563"/>
    </ligand>
</feature>
<gene>
    <name evidence="10 14" type="primary">cca</name>
    <name evidence="14" type="ORF">DDW13_05305</name>
</gene>
<feature type="binding site" evidence="10">
    <location>
        <position position="152"/>
    </location>
    <ligand>
        <name>ATP</name>
        <dbReference type="ChEBI" id="CHEBI:30616"/>
    </ligand>
</feature>
<feature type="binding site" evidence="10">
    <location>
        <position position="132"/>
    </location>
    <ligand>
        <name>CTP</name>
        <dbReference type="ChEBI" id="CHEBI:37563"/>
    </ligand>
</feature>
<comment type="subunit">
    <text evidence="10">Homodimer.</text>
</comment>
<dbReference type="Pfam" id="PF01909">
    <property type="entry name" value="NTP_transf_2"/>
    <property type="match status" value="1"/>
</dbReference>
<feature type="domain" description="Polymerase nucleotidyl transferase" evidence="11">
    <location>
        <begin position="25"/>
        <end position="132"/>
    </location>
</feature>
<keyword evidence="5 10" id="KW-0547">Nucleotide-binding</keyword>
<comment type="miscellaneous">
    <text evidence="10">A single active site specifically recognizes both ATP and CTP and is responsible for their addition.</text>
</comment>
<sequence>MSEELLKKVLDKIKPTREDEEKVKLIVNEVIEKLNGLDAEIHGSFRKGTWLKGDADVDVFVFFPKNVGKEYISTEAIKILRDRLSGFDITTAYAEHPYLIVNHKGIEIDIVPALKIEEGEKPITAVDRTPFHTEFINSHLSEEQKDEVRLLKRFMKGIGVYGAEIKVRGFSGYVTELLVVKFGSFLEVLKNASKWKPPVKIFIVKPERDFKCPLILPDPVDPSRNAGAAVSLKRLAEFSIASRYFLKNPSEKFFFPPEPAGDKIKGDVLVTKIEILDNNVVEDLLWGQINKSVEKIFNILRNYGYRVIDVQAYGDIKNLLFALQLESKEIGNYKLNQGPPFYMDLDDFISKNDNIWVGEDGRLYSIKERRNDKIEDIVKSAISLKYNYKVVEQYWLDGEPKEPCLKAFLRKTPTWLK</sequence>
<evidence type="ECO:0000256" key="2">
    <source>
        <dbReference type="ARBA" id="ARBA00022694"/>
    </source>
</evidence>
<evidence type="ECO:0000256" key="10">
    <source>
        <dbReference type="HAMAP-Rule" id="MF_01264"/>
    </source>
</evidence>
<keyword evidence="7 10" id="KW-0067">ATP-binding</keyword>
<accession>A0A2T9X542</accession>
<comment type="function">
    <text evidence="10">Catalyzes the addition and repair of the essential 3'-terminal CCA sequence in tRNAs without using a nucleic acid template. Adds these three nucleotides in the order of C, C, and A to the tRNA nucleotide-73, using CTP and ATP as substrates and producing inorganic pyrophosphate. tRNA 3'-terminal CCA addition is required both for tRNA processing and repair. Also involved in tRNA surveillance by mediating tandem CCA addition to generate a CCACCA at the 3' terminus of unstable tRNAs. While stable tRNAs receive only 3'-terminal CCA, unstable tRNAs are marked with CCACCA and rapidly degraded.</text>
</comment>
<evidence type="ECO:0000259" key="12">
    <source>
        <dbReference type="Pfam" id="PF09249"/>
    </source>
</evidence>
<dbReference type="SUPFAM" id="SSF81301">
    <property type="entry name" value="Nucleotidyltransferase"/>
    <property type="match status" value="1"/>
</dbReference>
<dbReference type="InterPro" id="IPR042090">
    <property type="entry name" value="CCA_tRNA_nucleotrans_2"/>
</dbReference>
<feature type="binding site" evidence="10">
    <location>
        <position position="161"/>
    </location>
    <ligand>
        <name>ATP</name>
        <dbReference type="ChEBI" id="CHEBI:30616"/>
    </ligand>
</feature>
<feature type="binding site" evidence="10">
    <location>
        <position position="44"/>
    </location>
    <ligand>
        <name>ATP</name>
        <dbReference type="ChEBI" id="CHEBI:30616"/>
    </ligand>
</feature>
<evidence type="ECO:0000313" key="14">
    <source>
        <dbReference type="EMBL" id="PVU75200.1"/>
    </source>
</evidence>
<dbReference type="NCBIfam" id="TIGR03671">
    <property type="entry name" value="cca_archaeal"/>
    <property type="match status" value="1"/>
</dbReference>
<dbReference type="AlphaFoldDB" id="A0A2T9X542"/>
<feature type="domain" description="tRNA nucleotidyltransferase substrate binding" evidence="12">
    <location>
        <begin position="146"/>
        <end position="255"/>
    </location>
</feature>
<comment type="catalytic activity">
    <reaction evidence="10">
        <text>a tRNA with a 3' CCA end + 2 CTP + ATP = a tRNA with a 3' CCACCA end + 3 diphosphate</text>
        <dbReference type="Rhea" id="RHEA:76235"/>
        <dbReference type="Rhea" id="RHEA-COMP:10468"/>
        <dbReference type="Rhea" id="RHEA-COMP:18655"/>
        <dbReference type="ChEBI" id="CHEBI:30616"/>
        <dbReference type="ChEBI" id="CHEBI:33019"/>
        <dbReference type="ChEBI" id="CHEBI:37563"/>
        <dbReference type="ChEBI" id="CHEBI:83071"/>
        <dbReference type="ChEBI" id="CHEBI:195187"/>
    </reaction>
</comment>
<comment type="similarity">
    <text evidence="10">Belongs to the tRNA nucleotidyltransferase/poly(A) polymerase family. Archaeal CCA-adding enzyme subfamily.</text>
</comment>
<dbReference type="PIRSF" id="PIRSF005335">
    <property type="entry name" value="CCA_arch"/>
    <property type="match status" value="1"/>
</dbReference>
<protein>
    <recommendedName>
        <fullName evidence="10">CCA-adding enzyme</fullName>
        <ecNumber evidence="10">2.7.7.72</ecNumber>
    </recommendedName>
    <alternativeName>
        <fullName evidence="10">CCA tRNA nucleotidyltransferase</fullName>
    </alternativeName>
    <alternativeName>
        <fullName evidence="10">tRNA CCA-pyrophosphorylase</fullName>
    </alternativeName>
    <alternativeName>
        <fullName evidence="10">tRNA adenylyl-/cytidylyl- transferase</fullName>
    </alternativeName>
    <alternativeName>
        <fullName evidence="10">tRNA nucleotidyltransferase</fullName>
    </alternativeName>
    <alternativeName>
        <fullName evidence="10">tRNA-NT</fullName>
    </alternativeName>
</protein>
<feature type="binding site" evidence="10">
    <location>
        <position position="109"/>
    </location>
    <ligand>
        <name>Mg(2+)</name>
        <dbReference type="ChEBI" id="CHEBI:18420"/>
    </ligand>
</feature>
<feature type="domain" description="CCA-adding enzyme C-terminal" evidence="13">
    <location>
        <begin position="275"/>
        <end position="384"/>
    </location>
</feature>
<comment type="cofactor">
    <cofactor evidence="10">
        <name>Mg(2+)</name>
        <dbReference type="ChEBI" id="CHEBI:18420"/>
    </cofactor>
</comment>
<dbReference type="Pfam" id="PF09249">
    <property type="entry name" value="tRNA_NucTransf2"/>
    <property type="match status" value="1"/>
</dbReference>
<dbReference type="InterPro" id="IPR008229">
    <property type="entry name" value="CCA-adding_arc"/>
</dbReference>
<keyword evidence="8 10" id="KW-0460">Magnesium</keyword>
<feature type="binding site" evidence="10">
    <location>
        <position position="152"/>
    </location>
    <ligand>
        <name>CTP</name>
        <dbReference type="ChEBI" id="CHEBI:37563"/>
    </ligand>
</feature>
<dbReference type="PANTHER" id="PTHR39643:SF1">
    <property type="entry name" value="CCA-ADDING ENZYME"/>
    <property type="match status" value="1"/>
</dbReference>
<dbReference type="InterPro" id="IPR006116">
    <property type="entry name" value="NT_2-5OAS_ClassI-CCAase"/>
</dbReference>
<dbReference type="Pfam" id="PF21133">
    <property type="entry name" value="CAA_C"/>
    <property type="match status" value="1"/>
</dbReference>
<evidence type="ECO:0000256" key="3">
    <source>
        <dbReference type="ARBA" id="ARBA00022695"/>
    </source>
</evidence>
<feature type="binding site" evidence="10">
    <location>
        <position position="132"/>
    </location>
    <ligand>
        <name>ATP</name>
        <dbReference type="ChEBI" id="CHEBI:30616"/>
    </ligand>
</feature>
<feature type="binding site" evidence="10">
    <location>
        <position position="44"/>
    </location>
    <ligand>
        <name>CTP</name>
        <dbReference type="ChEBI" id="CHEBI:37563"/>
    </ligand>
</feature>
<keyword evidence="2 10" id="KW-0819">tRNA processing</keyword>
<proteinExistence type="inferred from homology"/>
<keyword evidence="4 10" id="KW-0479">Metal-binding</keyword>
<dbReference type="GO" id="GO:0000287">
    <property type="term" value="F:magnesium ion binding"/>
    <property type="evidence" value="ECO:0007669"/>
    <property type="project" value="UniProtKB-UniRule"/>
</dbReference>
<keyword evidence="6 10" id="KW-0692">RNA repair</keyword>
<dbReference type="InterPro" id="IPR011068">
    <property type="entry name" value="NuclTrfase_I-like_C"/>
</dbReference>
<evidence type="ECO:0000256" key="9">
    <source>
        <dbReference type="ARBA" id="ARBA00022884"/>
    </source>
</evidence>
<dbReference type="HAMAP" id="MF_01264">
    <property type="entry name" value="CCA_arch"/>
    <property type="match status" value="1"/>
</dbReference>
<dbReference type="InterPro" id="IPR043519">
    <property type="entry name" value="NT_sf"/>
</dbReference>
<comment type="catalytic activity">
    <reaction evidence="10">
        <text>a tRNA precursor + 2 CTP + ATP = a tRNA with a 3' CCA end + 3 diphosphate</text>
        <dbReference type="Rhea" id="RHEA:14433"/>
        <dbReference type="Rhea" id="RHEA-COMP:10465"/>
        <dbReference type="Rhea" id="RHEA-COMP:10468"/>
        <dbReference type="ChEBI" id="CHEBI:30616"/>
        <dbReference type="ChEBI" id="CHEBI:33019"/>
        <dbReference type="ChEBI" id="CHEBI:37563"/>
        <dbReference type="ChEBI" id="CHEBI:74896"/>
        <dbReference type="ChEBI" id="CHEBI:83071"/>
        <dbReference type="EC" id="2.7.7.72"/>
    </reaction>
</comment>
<dbReference type="CDD" id="cd05400">
    <property type="entry name" value="NT_2-5OAS_ClassI-CCAase"/>
    <property type="match status" value="1"/>
</dbReference>
<dbReference type="InterPro" id="IPR015329">
    <property type="entry name" value="tRNA_NucTransf2"/>
</dbReference>
<organism evidence="14 15">
    <name type="scientific">Acidianus hospitalis</name>
    <dbReference type="NCBI Taxonomy" id="563177"/>
    <lineage>
        <taxon>Archaea</taxon>
        <taxon>Thermoproteota</taxon>
        <taxon>Thermoprotei</taxon>
        <taxon>Sulfolobales</taxon>
        <taxon>Sulfolobaceae</taxon>
        <taxon>Acidianus</taxon>
    </lineage>
</organism>
<dbReference type="GO" id="GO:0004810">
    <property type="term" value="F:CCA tRNA nucleotidyltransferase activity"/>
    <property type="evidence" value="ECO:0007669"/>
    <property type="project" value="UniProtKB-UniRule"/>
</dbReference>
<feature type="binding site" evidence="10">
    <location>
        <position position="56"/>
    </location>
    <ligand>
        <name>Mg(2+)</name>
        <dbReference type="ChEBI" id="CHEBI:18420"/>
    </ligand>
</feature>
<dbReference type="InterPro" id="IPR048833">
    <property type="entry name" value="CAA_C"/>
</dbReference>
<name>A0A2T9X542_9CREN</name>
<evidence type="ECO:0000256" key="7">
    <source>
        <dbReference type="ARBA" id="ARBA00022840"/>
    </source>
</evidence>
<keyword evidence="3 10" id="KW-0548">Nucleotidyltransferase</keyword>
<dbReference type="Gene3D" id="1.10.1410.30">
    <property type="entry name" value="CCA tRNA nucleotidyltransferase, domain 2"/>
    <property type="match status" value="1"/>
</dbReference>
<dbReference type="EC" id="2.7.7.72" evidence="10"/>
<dbReference type="SUPFAM" id="SSF55003">
    <property type="entry name" value="PAP/Archaeal CCA-adding enzyme, C-terminal domain"/>
    <property type="match status" value="1"/>
</dbReference>
<dbReference type="Proteomes" id="UP000245638">
    <property type="component" value="Unassembled WGS sequence"/>
</dbReference>
<keyword evidence="1 10" id="KW-0808">Transferase</keyword>
<keyword evidence="9 10" id="KW-0694">RNA-binding</keyword>
<dbReference type="PROSITE" id="PS50152">
    <property type="entry name" value="25A_SYNTH_3"/>
    <property type="match status" value="1"/>
</dbReference>
<dbReference type="InterPro" id="IPR002934">
    <property type="entry name" value="Polymerase_NTP_transf_dom"/>
</dbReference>
<dbReference type="SUPFAM" id="SSF81631">
    <property type="entry name" value="PAP/OAS1 substrate-binding domain"/>
    <property type="match status" value="1"/>
</dbReference>
<dbReference type="GO" id="GO:0005524">
    <property type="term" value="F:ATP binding"/>
    <property type="evidence" value="ECO:0007669"/>
    <property type="project" value="UniProtKB-UniRule"/>
</dbReference>
<reference evidence="14 15" key="1">
    <citation type="journal article" date="2015" name="Appl. Environ. Microbiol.">
        <title>Nanoarchaeota, Their Sulfolobales Host, and Nanoarchaeota Virus Distribution across Yellowstone National Park Hot Springs.</title>
        <authorList>
            <person name="Munson-McGee J.H."/>
            <person name="Field E.K."/>
            <person name="Bateson M."/>
            <person name="Rooney C."/>
            <person name="Stepanauskas R."/>
            <person name="Young M.J."/>
        </authorList>
    </citation>
    <scope>NUCLEOTIDE SEQUENCE [LARGE SCALE GENOMIC DNA]</scope>
    <source>
        <strain evidence="14">SCGC AC-742_N10</strain>
    </source>
</reference>
<evidence type="ECO:0000256" key="5">
    <source>
        <dbReference type="ARBA" id="ARBA00022741"/>
    </source>
</evidence>
<evidence type="ECO:0000256" key="6">
    <source>
        <dbReference type="ARBA" id="ARBA00022800"/>
    </source>
</evidence>
<evidence type="ECO:0000256" key="4">
    <source>
        <dbReference type="ARBA" id="ARBA00022723"/>
    </source>
</evidence>
<dbReference type="GO" id="GO:0000049">
    <property type="term" value="F:tRNA binding"/>
    <property type="evidence" value="ECO:0007669"/>
    <property type="project" value="UniProtKB-UniRule"/>
</dbReference>
<feature type="binding site" evidence="10">
    <location>
        <position position="47"/>
    </location>
    <ligand>
        <name>ATP</name>
        <dbReference type="ChEBI" id="CHEBI:30616"/>
    </ligand>
</feature>
<feature type="binding site" evidence="10">
    <location>
        <position position="161"/>
    </location>
    <ligand>
        <name>CTP</name>
        <dbReference type="ChEBI" id="CHEBI:37563"/>
    </ligand>
</feature>
<dbReference type="PANTHER" id="PTHR39643">
    <property type="entry name" value="CCA-ADDING ENZYME"/>
    <property type="match status" value="1"/>
</dbReference>
<dbReference type="EMBL" id="QEFD01000154">
    <property type="protein sequence ID" value="PVU75200.1"/>
    <property type="molecule type" value="Genomic_DNA"/>
</dbReference>